<dbReference type="GO" id="GO:0016787">
    <property type="term" value="F:hydrolase activity"/>
    <property type="evidence" value="ECO:0007669"/>
    <property type="project" value="UniProtKB-ARBA"/>
</dbReference>
<dbReference type="InterPro" id="IPR017850">
    <property type="entry name" value="Alkaline_phosphatase_core_sf"/>
</dbReference>
<organism evidence="1 2">
    <name type="scientific">Turneriella parva (strain ATCC BAA-1111 / DSM 21527 / NCTC 11395 / H)</name>
    <name type="common">Leptospira parva</name>
    <dbReference type="NCBI Taxonomy" id="869212"/>
    <lineage>
        <taxon>Bacteria</taxon>
        <taxon>Pseudomonadati</taxon>
        <taxon>Spirochaetota</taxon>
        <taxon>Spirochaetia</taxon>
        <taxon>Leptospirales</taxon>
        <taxon>Leptospiraceae</taxon>
        <taxon>Turneriella</taxon>
    </lineage>
</organism>
<dbReference type="Pfam" id="PF01663">
    <property type="entry name" value="Phosphodiest"/>
    <property type="match status" value="1"/>
</dbReference>
<evidence type="ECO:0000313" key="2">
    <source>
        <dbReference type="Proteomes" id="UP000006048"/>
    </source>
</evidence>
<dbReference type="Gene3D" id="3.40.720.10">
    <property type="entry name" value="Alkaline Phosphatase, subunit A"/>
    <property type="match status" value="2"/>
</dbReference>
<protein>
    <submittedName>
        <fullName evidence="1">Type I phosphodiesterase/nucleotide pyrophosphatase</fullName>
    </submittedName>
</protein>
<keyword evidence="2" id="KW-1185">Reference proteome</keyword>
<dbReference type="EMBL" id="CP002959">
    <property type="protein sequence ID" value="AFM11899.1"/>
    <property type="molecule type" value="Genomic_DNA"/>
</dbReference>
<dbReference type="Proteomes" id="UP000006048">
    <property type="component" value="Chromosome"/>
</dbReference>
<dbReference type="PANTHER" id="PTHR10151">
    <property type="entry name" value="ECTONUCLEOTIDE PYROPHOSPHATASE/PHOSPHODIESTERASE"/>
    <property type="match status" value="1"/>
</dbReference>
<dbReference type="STRING" id="869212.Turpa_1251"/>
<dbReference type="PANTHER" id="PTHR10151:SF120">
    <property type="entry name" value="BIS(5'-ADENOSYL)-TRIPHOSPHATASE"/>
    <property type="match status" value="1"/>
</dbReference>
<dbReference type="KEGG" id="tpx:Turpa_1251"/>
<sequence length="596" mass="65097">MAVMFADTDAQPGKKNKGSSARSASVALLVLTATLLAPVACKKSEAPWVELYKRSARSDIDLYLVPKKYALLESSWMKKTAIARFNKEQLAAELAKYGRSLADLQKSPEHEYKEENGEIKLRVGRISHSTAHEYDTAIPLVFYGKGIEPRDYGQRVHQQHIAPTLAALLQIRNPNGVETKALPIVKQQSAKPALVFVAVIDQGGMNLLRLHKDAAPNIHQLMAKSANFSDAHVGHLDAHTAVGHMAIGTGAYPVKSSVIGNTFFSMEKKAGAQKLNKAEIYATKDETKVSTLDLKSESLADVLNATNAGKSVIVAQSYALRAAVGMAGHGAEWLAANGTAANGNGLTTAVRQGNFVYWLDATKSKWITDTRYFSLPAAAKASDVLLNYAKYYPQGFEGYKIRDTKAALENWGVLMSTPAETQLEGELVRAVISEQIIGAKKHNDGFTDLVYISFKSADAVGHHFGFESLEARDTVKEIDTQIGKMVEFLEKNYGQDFVFVLSADHGVAPLSEISGGLRLTVEEVMAEIDTLLPPDVAQNESLVHFMTVGQISLNKKLMQQHNISIDSVRGVIRDIRVNDTPFFEGVLTRKDLRLDG</sequence>
<dbReference type="SUPFAM" id="SSF53649">
    <property type="entry name" value="Alkaline phosphatase-like"/>
    <property type="match status" value="2"/>
</dbReference>
<gene>
    <name evidence="1" type="ordered locus">Turpa_1251</name>
</gene>
<accession>I4B3P2</accession>
<proteinExistence type="predicted"/>
<reference evidence="1 2" key="1">
    <citation type="submission" date="2012-06" db="EMBL/GenBank/DDBJ databases">
        <title>The complete chromosome of genome of Turneriella parva DSM 21527.</title>
        <authorList>
            <consortium name="US DOE Joint Genome Institute (JGI-PGF)"/>
            <person name="Lucas S."/>
            <person name="Han J."/>
            <person name="Lapidus A."/>
            <person name="Bruce D."/>
            <person name="Goodwin L."/>
            <person name="Pitluck S."/>
            <person name="Peters L."/>
            <person name="Kyrpides N."/>
            <person name="Mavromatis K."/>
            <person name="Ivanova N."/>
            <person name="Mikhailova N."/>
            <person name="Chertkov O."/>
            <person name="Detter J.C."/>
            <person name="Tapia R."/>
            <person name="Han C."/>
            <person name="Land M."/>
            <person name="Hauser L."/>
            <person name="Markowitz V."/>
            <person name="Cheng J.-F."/>
            <person name="Hugenholtz P."/>
            <person name="Woyke T."/>
            <person name="Wu D."/>
            <person name="Gronow S."/>
            <person name="Wellnitz S."/>
            <person name="Brambilla E."/>
            <person name="Klenk H.-P."/>
            <person name="Eisen J.A."/>
        </authorList>
    </citation>
    <scope>NUCLEOTIDE SEQUENCE [LARGE SCALE GENOMIC DNA]</scope>
    <source>
        <strain evidence="2">ATCC BAA-1111 / DSM 21527 / NCTC 11395 / H</strain>
    </source>
</reference>
<evidence type="ECO:0000313" key="1">
    <source>
        <dbReference type="EMBL" id="AFM11899.1"/>
    </source>
</evidence>
<dbReference type="InterPro" id="IPR002591">
    <property type="entry name" value="Phosphodiest/P_Trfase"/>
</dbReference>
<dbReference type="SMR" id="I4B3P2"/>
<dbReference type="HOGENOM" id="CLU_478026_0_0_12"/>
<name>I4B3P2_TURPD</name>
<dbReference type="AlphaFoldDB" id="I4B3P2"/>